<gene>
    <name evidence="7" type="ORF">VNI00_009245</name>
</gene>
<keyword evidence="8" id="KW-1185">Reference proteome</keyword>
<evidence type="ECO:0000256" key="5">
    <source>
        <dbReference type="ARBA" id="ARBA00023239"/>
    </source>
</evidence>
<comment type="similarity">
    <text evidence="2 6">Belongs to the terpene synthase family.</text>
</comment>
<keyword evidence="4 6" id="KW-0460">Magnesium</keyword>
<dbReference type="SFLD" id="SFLDS00005">
    <property type="entry name" value="Isoprenoid_Synthase_Type_I"/>
    <property type="match status" value="1"/>
</dbReference>
<dbReference type="Gene3D" id="1.10.600.10">
    <property type="entry name" value="Farnesyl Diphosphate Synthase"/>
    <property type="match status" value="1"/>
</dbReference>
<dbReference type="Proteomes" id="UP001383192">
    <property type="component" value="Unassembled WGS sequence"/>
</dbReference>
<evidence type="ECO:0000313" key="8">
    <source>
        <dbReference type="Proteomes" id="UP001383192"/>
    </source>
</evidence>
<evidence type="ECO:0000313" key="7">
    <source>
        <dbReference type="EMBL" id="KAK7041640.1"/>
    </source>
</evidence>
<name>A0AAW0CSP4_9AGAR</name>
<dbReference type="SFLD" id="SFLDG01020">
    <property type="entry name" value="Terpene_Cyclase_Like_2"/>
    <property type="match status" value="1"/>
</dbReference>
<dbReference type="GO" id="GO:0010333">
    <property type="term" value="F:terpene synthase activity"/>
    <property type="evidence" value="ECO:0007669"/>
    <property type="project" value="InterPro"/>
</dbReference>
<dbReference type="GO" id="GO:0046872">
    <property type="term" value="F:metal ion binding"/>
    <property type="evidence" value="ECO:0007669"/>
    <property type="project" value="UniProtKB-KW"/>
</dbReference>
<keyword evidence="5 6" id="KW-0456">Lyase</keyword>
<evidence type="ECO:0000256" key="2">
    <source>
        <dbReference type="ARBA" id="ARBA00006333"/>
    </source>
</evidence>
<dbReference type="InterPro" id="IPR034686">
    <property type="entry name" value="Terpene_cyclase-like_2"/>
</dbReference>
<evidence type="ECO:0000256" key="4">
    <source>
        <dbReference type="ARBA" id="ARBA00022842"/>
    </source>
</evidence>
<dbReference type="AlphaFoldDB" id="A0AAW0CSP4"/>
<dbReference type="InterPro" id="IPR008949">
    <property type="entry name" value="Isoprenoid_synthase_dom_sf"/>
</dbReference>
<protein>
    <recommendedName>
        <fullName evidence="6">Terpene synthase</fullName>
        <ecNumber evidence="6">4.2.3.-</ecNumber>
    </recommendedName>
</protein>
<comment type="caution">
    <text evidence="7">The sequence shown here is derived from an EMBL/GenBank/DDBJ whole genome shotgun (WGS) entry which is preliminary data.</text>
</comment>
<evidence type="ECO:0000256" key="6">
    <source>
        <dbReference type="RuleBase" id="RU366034"/>
    </source>
</evidence>
<dbReference type="GO" id="GO:0008299">
    <property type="term" value="P:isoprenoid biosynthetic process"/>
    <property type="evidence" value="ECO:0007669"/>
    <property type="project" value="UniProtKB-ARBA"/>
</dbReference>
<organism evidence="7 8">
    <name type="scientific">Paramarasmius palmivorus</name>
    <dbReference type="NCBI Taxonomy" id="297713"/>
    <lineage>
        <taxon>Eukaryota</taxon>
        <taxon>Fungi</taxon>
        <taxon>Dikarya</taxon>
        <taxon>Basidiomycota</taxon>
        <taxon>Agaricomycotina</taxon>
        <taxon>Agaricomycetes</taxon>
        <taxon>Agaricomycetidae</taxon>
        <taxon>Agaricales</taxon>
        <taxon>Marasmiineae</taxon>
        <taxon>Marasmiaceae</taxon>
        <taxon>Paramarasmius</taxon>
    </lineage>
</organism>
<evidence type="ECO:0000256" key="1">
    <source>
        <dbReference type="ARBA" id="ARBA00001946"/>
    </source>
</evidence>
<dbReference type="EC" id="4.2.3.-" evidence="6"/>
<dbReference type="SUPFAM" id="SSF48576">
    <property type="entry name" value="Terpenoid synthases"/>
    <property type="match status" value="1"/>
</dbReference>
<comment type="cofactor">
    <cofactor evidence="1 6">
        <name>Mg(2+)</name>
        <dbReference type="ChEBI" id="CHEBI:18420"/>
    </cofactor>
</comment>
<keyword evidence="3 6" id="KW-0479">Metal-binding</keyword>
<dbReference type="EMBL" id="JAYKXP010000033">
    <property type="protein sequence ID" value="KAK7041640.1"/>
    <property type="molecule type" value="Genomic_DNA"/>
</dbReference>
<dbReference type="PANTHER" id="PTHR35201:SF4">
    <property type="entry name" value="BETA-PINACENE SYNTHASE-RELATED"/>
    <property type="match status" value="1"/>
</dbReference>
<proteinExistence type="inferred from homology"/>
<accession>A0AAW0CSP4</accession>
<dbReference type="Pfam" id="PF19086">
    <property type="entry name" value="Terpene_syn_C_2"/>
    <property type="match status" value="1"/>
</dbReference>
<evidence type="ECO:0000256" key="3">
    <source>
        <dbReference type="ARBA" id="ARBA00022723"/>
    </source>
</evidence>
<dbReference type="PANTHER" id="PTHR35201">
    <property type="entry name" value="TERPENE SYNTHASE"/>
    <property type="match status" value="1"/>
</dbReference>
<sequence length="407" mass="46510">MSSTGTGIKFIIPNTLRSWPWPRFINPNYEICKAESSAWCESFNAFSPKAQKAFNKCDFSGWMFLHVQKSQPDHTLLRSFRFIGVRQIKQRYILVLYRESNSLVHAIIDTDGCRIGCDLMNLAFIIDEYSDVVDGNGARVYANIVMDAIRSPQKPRPAGEWVGGEIARQFWENAIRTATPSARRRFIDTFQLYMDAVVDQALDREDHHIDSVKRYFDVRRDTIGAKPAFAINEIHMNLSDNDMEHPIIRTLTWTATDMMIIGNDLCSYNVEQSRGDDRHNLVTIVMKEQQIGLHAALKWIGDLHDSLAEEFLTAYAKLQTAGFSDELASYADDLGNWVRANDKWSFESERYFGKEGVEVEKTRIIELFPKQGSRAGGNTGLVPVAQEAKHWESDEPGMELSVERHEK</sequence>
<reference evidence="7 8" key="1">
    <citation type="submission" date="2024-01" db="EMBL/GenBank/DDBJ databases">
        <title>A draft genome for a cacao thread blight-causing isolate of Paramarasmius palmivorus.</title>
        <authorList>
            <person name="Baruah I.K."/>
            <person name="Bukari Y."/>
            <person name="Amoako-Attah I."/>
            <person name="Meinhardt L.W."/>
            <person name="Bailey B.A."/>
            <person name="Cohen S.P."/>
        </authorList>
    </citation>
    <scope>NUCLEOTIDE SEQUENCE [LARGE SCALE GENOMIC DNA]</scope>
    <source>
        <strain evidence="7 8">GH-12</strain>
    </source>
</reference>